<dbReference type="PROSITE" id="PS00028">
    <property type="entry name" value="ZINC_FINGER_C2H2_1"/>
    <property type="match status" value="1"/>
</dbReference>
<gene>
    <name evidence="9" type="ORF">IFR04_012237</name>
</gene>
<accession>A0A8H7T802</accession>
<feature type="region of interest" description="Disordered" evidence="7">
    <location>
        <begin position="75"/>
        <end position="150"/>
    </location>
</feature>
<keyword evidence="10" id="KW-1185">Reference proteome</keyword>
<keyword evidence="1" id="KW-0479">Metal-binding</keyword>
<dbReference type="GO" id="GO:0000978">
    <property type="term" value="F:RNA polymerase II cis-regulatory region sequence-specific DNA binding"/>
    <property type="evidence" value="ECO:0007669"/>
    <property type="project" value="TreeGrafter"/>
</dbReference>
<evidence type="ECO:0000256" key="2">
    <source>
        <dbReference type="ARBA" id="ARBA00022737"/>
    </source>
</evidence>
<feature type="compositionally biased region" description="Acidic residues" evidence="7">
    <location>
        <begin position="175"/>
        <end position="194"/>
    </location>
</feature>
<reference evidence="9" key="1">
    <citation type="submission" date="2021-02" db="EMBL/GenBank/DDBJ databases">
        <title>Genome sequence Cadophora malorum strain M34.</title>
        <authorList>
            <person name="Stefanovic E."/>
            <person name="Vu D."/>
            <person name="Scully C."/>
            <person name="Dijksterhuis J."/>
            <person name="Roader J."/>
            <person name="Houbraken J."/>
        </authorList>
    </citation>
    <scope>NUCLEOTIDE SEQUENCE</scope>
    <source>
        <strain evidence="9">M34</strain>
    </source>
</reference>
<keyword evidence="3" id="KW-0863">Zinc-finger</keyword>
<comment type="caution">
    <text evidence="9">The sequence shown here is derived from an EMBL/GenBank/DDBJ whole genome shotgun (WGS) entry which is preliminary data.</text>
</comment>
<evidence type="ECO:0000313" key="9">
    <source>
        <dbReference type="EMBL" id="KAG4414631.1"/>
    </source>
</evidence>
<dbReference type="Proteomes" id="UP000664132">
    <property type="component" value="Unassembled WGS sequence"/>
</dbReference>
<dbReference type="EMBL" id="JAFJYH010000256">
    <property type="protein sequence ID" value="KAG4414631.1"/>
    <property type="molecule type" value="Genomic_DNA"/>
</dbReference>
<keyword evidence="4" id="KW-0862">Zinc</keyword>
<feature type="region of interest" description="Disordered" evidence="7">
    <location>
        <begin position="1"/>
        <end position="57"/>
    </location>
</feature>
<feature type="domain" description="C2H2-type" evidence="8">
    <location>
        <begin position="933"/>
        <end position="954"/>
    </location>
</feature>
<evidence type="ECO:0000256" key="3">
    <source>
        <dbReference type="ARBA" id="ARBA00022771"/>
    </source>
</evidence>
<evidence type="ECO:0000256" key="7">
    <source>
        <dbReference type="SAM" id="MobiDB-lite"/>
    </source>
</evidence>
<feature type="compositionally biased region" description="Basic and acidic residues" evidence="7">
    <location>
        <begin position="125"/>
        <end position="135"/>
    </location>
</feature>
<feature type="coiled-coil region" evidence="6">
    <location>
        <begin position="448"/>
        <end position="475"/>
    </location>
</feature>
<feature type="compositionally biased region" description="Basic residues" evidence="7">
    <location>
        <begin position="28"/>
        <end position="38"/>
    </location>
</feature>
<evidence type="ECO:0000256" key="5">
    <source>
        <dbReference type="ARBA" id="ARBA00023242"/>
    </source>
</evidence>
<dbReference type="PANTHER" id="PTHR24388:SF104">
    <property type="entry name" value="AT-RICH BINDING PROTEIN-RELATED"/>
    <property type="match status" value="1"/>
</dbReference>
<keyword evidence="6" id="KW-0175">Coiled coil</keyword>
<evidence type="ECO:0000256" key="4">
    <source>
        <dbReference type="ARBA" id="ARBA00022833"/>
    </source>
</evidence>
<evidence type="ECO:0000256" key="1">
    <source>
        <dbReference type="ARBA" id="ARBA00022723"/>
    </source>
</evidence>
<dbReference type="AlphaFoldDB" id="A0A8H7T802"/>
<dbReference type="Gene3D" id="3.30.160.60">
    <property type="entry name" value="Classic Zinc Finger"/>
    <property type="match status" value="1"/>
</dbReference>
<evidence type="ECO:0000256" key="6">
    <source>
        <dbReference type="SAM" id="Coils"/>
    </source>
</evidence>
<protein>
    <recommendedName>
        <fullName evidence="8">C2H2-type domain-containing protein</fullName>
    </recommendedName>
</protein>
<feature type="compositionally biased region" description="Low complexity" evidence="7">
    <location>
        <begin position="17"/>
        <end position="27"/>
    </location>
</feature>
<evidence type="ECO:0000313" key="10">
    <source>
        <dbReference type="Proteomes" id="UP000664132"/>
    </source>
</evidence>
<dbReference type="InterPro" id="IPR050527">
    <property type="entry name" value="Snail/Krueppel_Znf"/>
</dbReference>
<keyword evidence="2" id="KW-0677">Repeat</keyword>
<feature type="compositionally biased region" description="Basic and acidic residues" evidence="7">
    <location>
        <begin position="75"/>
        <end position="87"/>
    </location>
</feature>
<dbReference type="GO" id="GO:0000981">
    <property type="term" value="F:DNA-binding transcription factor activity, RNA polymerase II-specific"/>
    <property type="evidence" value="ECO:0007669"/>
    <property type="project" value="TreeGrafter"/>
</dbReference>
<feature type="compositionally biased region" description="Acidic residues" evidence="7">
    <location>
        <begin position="973"/>
        <end position="987"/>
    </location>
</feature>
<name>A0A8H7T802_9HELO</name>
<keyword evidence="5" id="KW-0539">Nucleus</keyword>
<dbReference type="SMART" id="SM00355">
    <property type="entry name" value="ZnF_C2H2"/>
    <property type="match status" value="4"/>
</dbReference>
<organism evidence="9 10">
    <name type="scientific">Cadophora malorum</name>
    <dbReference type="NCBI Taxonomy" id="108018"/>
    <lineage>
        <taxon>Eukaryota</taxon>
        <taxon>Fungi</taxon>
        <taxon>Dikarya</taxon>
        <taxon>Ascomycota</taxon>
        <taxon>Pezizomycotina</taxon>
        <taxon>Leotiomycetes</taxon>
        <taxon>Helotiales</taxon>
        <taxon>Ploettnerulaceae</taxon>
        <taxon>Cadophora</taxon>
    </lineage>
</organism>
<dbReference type="InterPro" id="IPR013087">
    <property type="entry name" value="Znf_C2H2_type"/>
</dbReference>
<feature type="region of interest" description="Disordered" evidence="7">
    <location>
        <begin position="366"/>
        <end position="387"/>
    </location>
</feature>
<proteinExistence type="predicted"/>
<feature type="region of interest" description="Disordered" evidence="7">
    <location>
        <begin position="174"/>
        <end position="203"/>
    </location>
</feature>
<feature type="compositionally biased region" description="Low complexity" evidence="7">
    <location>
        <begin position="373"/>
        <end position="387"/>
    </location>
</feature>
<dbReference type="PANTHER" id="PTHR24388">
    <property type="entry name" value="ZINC FINGER PROTEIN"/>
    <property type="match status" value="1"/>
</dbReference>
<evidence type="ECO:0000259" key="8">
    <source>
        <dbReference type="PROSITE" id="PS00028"/>
    </source>
</evidence>
<sequence>MAYPKQVEATPSPASDIKSSTIIPSTPIKKKPTFRRKSITSSYKKFEESLTRHSHSPKLYARSTTVVVHSEAREVAAHVRRRDDKQFDAIPPPTSKATTTSNRGNNGSGGDGGDEGDGHGGCSGNDRKDNDEDGNKGFAPPASDTPPLDADAIDKQRKAIKNKILAIGMLSKLEDESEDGYESAPEDPWLEEEEKNSSPFPPPVAAATVDVFNLRRLYAGAEQWHCPKDPESTMVFPSGVRTEESTSNANCIKRTGLWLEICLFEECATAYQSSHNGFHEMSDTDYDNGSQVWQNNETPIIPSVIDHAWNQQYRLQLRHAPGAHSVVEENPSSPGYEPFGPREGNLQDSLLNQTVQGPLRMTVRNTRMPPQPGLQQQQEQYQQSQGQYPPGLESLITNANLAYHQPSQAQLEQWEREYQQSQILLCQFPAEFETSMPTPISTQPQLSGSQLRYLLNEYEVQLKKWEEEYQQAHGTVPEGLEALINDSILSEQVPLPEFQHAKDERQHAPDKTFGGLEGLVTDPALTFEPSEAQIQQWDEEFWQSLVQSQEGDEQLLPVSQFHQQSLAHDQQNFAPQSQSEVQFSTFGEASTSGYVSPVSTQTPDWTQRVTVMEAPTLQEREVALALCQMSGRPVVFPESNVRADRNPHGRPWEVPSPPTPALSLPASPEPQFQAQRVLPSPICGWIRPRPADHGIGQAFATMMAQVHQGPQQRNLDAALPEAQRLSSILRGPQEAFTLHRPGYTREESFLPEIRPPQNFQQANQRPYTVGNSMHHASRVEIVPTDLFAERKVETQQPQAGFRSSFPNAFPNAFFNTPPAQPYQNPFPAFPPVRPAPPPAPKKRTPLPDCPLRCKKCEKKFTCMADLQRHQGLSKDCSQVHMCPNCDKMFTGGRWLLTRHQRTAHTDQQCPYCPQKYLKPSGRDDHIRKKHSRCHICAEFFPRTNDIVPHLLSAHGLTVAKARANASREWPAQDPDETEDEDEDEDEN</sequence>
<dbReference type="GO" id="GO:0008270">
    <property type="term" value="F:zinc ion binding"/>
    <property type="evidence" value="ECO:0007669"/>
    <property type="project" value="UniProtKB-KW"/>
</dbReference>
<dbReference type="OrthoDB" id="3437960at2759"/>
<feature type="region of interest" description="Disordered" evidence="7">
    <location>
        <begin position="961"/>
        <end position="987"/>
    </location>
</feature>